<sequence length="181" mass="19271">MGDHGEVAEQRGKQTVRDMVLSIAVIGVVVAGVYVFIPRSGHDPVHPVSYRVELDLARRAAPYPVAGPSGLSRQWRATSVSYDGADPRADHWHLGFIDPQNQYAAVEQTNAGAASFIASVTQQSHRDGTQTVSGTTWQRYGGGRYRALARTTTGAHGGTTVVLGTAPYSQLAQLAGALRTS</sequence>
<dbReference type="EMBL" id="JAAGKO020000019">
    <property type="protein sequence ID" value="MDI5964024.1"/>
    <property type="molecule type" value="Genomic_DNA"/>
</dbReference>
<gene>
    <name evidence="2" type="ORF">POF43_015085</name>
</gene>
<evidence type="ECO:0000313" key="2">
    <source>
        <dbReference type="EMBL" id="MDI5964024.1"/>
    </source>
</evidence>
<accession>A0ABT6W181</accession>
<keyword evidence="3" id="KW-1185">Reference proteome</keyword>
<proteinExistence type="predicted"/>
<keyword evidence="1" id="KW-0472">Membrane</keyword>
<reference evidence="2 3" key="1">
    <citation type="submission" date="2023-05" db="EMBL/GenBank/DDBJ databases">
        <title>Streptantibioticus silvisoli sp. nov., acidotolerant actinomycetes 1 from pine litter.</title>
        <authorList>
            <person name="Swiecimska M."/>
            <person name="Golinska P."/>
            <person name="Sangal V."/>
            <person name="Wachnowicz B."/>
            <person name="Goodfellow M."/>
        </authorList>
    </citation>
    <scope>NUCLEOTIDE SEQUENCE [LARGE SCALE GENOMIC DNA]</scope>
    <source>
        <strain evidence="2 3">SL54</strain>
    </source>
</reference>
<evidence type="ECO:0000256" key="1">
    <source>
        <dbReference type="SAM" id="Phobius"/>
    </source>
</evidence>
<dbReference type="Pfam" id="PF14030">
    <property type="entry name" value="DUF4245"/>
    <property type="match status" value="1"/>
</dbReference>
<dbReference type="RefSeq" id="WP_271323414.1">
    <property type="nucleotide sequence ID" value="NZ_JAAGKO020000019.1"/>
</dbReference>
<keyword evidence="1" id="KW-1133">Transmembrane helix</keyword>
<comment type="caution">
    <text evidence="2">The sequence shown here is derived from an EMBL/GenBank/DDBJ whole genome shotgun (WGS) entry which is preliminary data.</text>
</comment>
<feature type="transmembrane region" description="Helical" evidence="1">
    <location>
        <begin position="19"/>
        <end position="37"/>
    </location>
</feature>
<dbReference type="InterPro" id="IPR025339">
    <property type="entry name" value="DUF4245"/>
</dbReference>
<dbReference type="Proteomes" id="UP001156398">
    <property type="component" value="Unassembled WGS sequence"/>
</dbReference>
<evidence type="ECO:0000313" key="3">
    <source>
        <dbReference type="Proteomes" id="UP001156398"/>
    </source>
</evidence>
<name>A0ABT6W181_9ACTN</name>
<protein>
    <submittedName>
        <fullName evidence="2">DUF4245 domain-containing protein</fullName>
    </submittedName>
</protein>
<organism evidence="2 3">
    <name type="scientific">Streptantibioticus silvisoli</name>
    <dbReference type="NCBI Taxonomy" id="2705255"/>
    <lineage>
        <taxon>Bacteria</taxon>
        <taxon>Bacillati</taxon>
        <taxon>Actinomycetota</taxon>
        <taxon>Actinomycetes</taxon>
        <taxon>Kitasatosporales</taxon>
        <taxon>Streptomycetaceae</taxon>
        <taxon>Streptantibioticus</taxon>
    </lineage>
</organism>
<keyword evidence="1" id="KW-0812">Transmembrane</keyword>